<dbReference type="EMBL" id="SRSF01000008">
    <property type="protein sequence ID" value="THH36564.1"/>
    <property type="molecule type" value="Genomic_DNA"/>
</dbReference>
<sequence>MQDNNYESLSFAIEDLKAKGYTSDFNQKENALECKENQKNYRPEDFTITHAYRFEGMSNPDDNSVLYGIETADGTKGLLVDAYGVYADSLSEDMIKKFRVEYEDPDEV</sequence>
<dbReference type="OrthoDB" id="8418771at2"/>
<proteinExistence type="predicted"/>
<name>A0A4S4NB13_9BACT</name>
<protein>
    <submittedName>
        <fullName evidence="1">Phosphoribosylpyrophosphate synthetase</fullName>
    </submittedName>
</protein>
<accession>A0A4S4NB13</accession>
<organism evidence="1 2">
    <name type="scientific">Neolewinella litorea</name>
    <dbReference type="NCBI Taxonomy" id="2562452"/>
    <lineage>
        <taxon>Bacteria</taxon>
        <taxon>Pseudomonadati</taxon>
        <taxon>Bacteroidota</taxon>
        <taxon>Saprospiria</taxon>
        <taxon>Saprospirales</taxon>
        <taxon>Lewinellaceae</taxon>
        <taxon>Neolewinella</taxon>
    </lineage>
</organism>
<comment type="caution">
    <text evidence="1">The sequence shown here is derived from an EMBL/GenBank/DDBJ whole genome shotgun (WGS) entry which is preliminary data.</text>
</comment>
<dbReference type="AlphaFoldDB" id="A0A4S4NB13"/>
<keyword evidence="2" id="KW-1185">Reference proteome</keyword>
<dbReference type="Proteomes" id="UP000308528">
    <property type="component" value="Unassembled WGS sequence"/>
</dbReference>
<evidence type="ECO:0000313" key="2">
    <source>
        <dbReference type="Proteomes" id="UP000308528"/>
    </source>
</evidence>
<evidence type="ECO:0000313" key="1">
    <source>
        <dbReference type="EMBL" id="THH36564.1"/>
    </source>
</evidence>
<gene>
    <name evidence="1" type="ORF">E4021_14600</name>
</gene>
<reference evidence="1 2" key="1">
    <citation type="submission" date="2019-04" db="EMBL/GenBank/DDBJ databases">
        <title>Lewinella litorea sp. nov., isolated from a marine sand.</title>
        <authorList>
            <person name="Yoon J.-H."/>
        </authorList>
    </citation>
    <scope>NUCLEOTIDE SEQUENCE [LARGE SCALE GENOMIC DNA]</scope>
    <source>
        <strain evidence="1 2">HSMS-39</strain>
    </source>
</reference>